<sequence length="140" mass="14881">MSVRLRAHHLLCLLTYVGKGYTPAFVAHYERVVARLNAGEEAVLVEGPDEICAPMLEGGHHCLKPRIAARDGEAIEALRSVLGAELRPGARVPLGREQVSAMRIAFAAGTIRGACARCQWSELCTGVAAEGFAAARFIGG</sequence>
<gene>
    <name evidence="1" type="ORF">NVS89_09785</name>
</gene>
<dbReference type="InterPro" id="IPR009702">
    <property type="entry name" value="DUF1284"/>
</dbReference>
<accession>A0A9X2PK00</accession>
<organism evidence="1 2">
    <name type="scientific">Ancylobacter mangrovi</name>
    <dbReference type="NCBI Taxonomy" id="2972472"/>
    <lineage>
        <taxon>Bacteria</taxon>
        <taxon>Pseudomonadati</taxon>
        <taxon>Pseudomonadota</taxon>
        <taxon>Alphaproteobacteria</taxon>
        <taxon>Hyphomicrobiales</taxon>
        <taxon>Xanthobacteraceae</taxon>
        <taxon>Ancylobacter</taxon>
    </lineage>
</organism>
<evidence type="ECO:0000313" key="2">
    <source>
        <dbReference type="Proteomes" id="UP001151088"/>
    </source>
</evidence>
<dbReference type="RefSeq" id="WP_258732493.1">
    <property type="nucleotide sequence ID" value="NZ_JANTHZ010000003.1"/>
</dbReference>
<proteinExistence type="predicted"/>
<evidence type="ECO:0000313" key="1">
    <source>
        <dbReference type="EMBL" id="MCS0495388.1"/>
    </source>
</evidence>
<comment type="caution">
    <text evidence="1">The sequence shown here is derived from an EMBL/GenBank/DDBJ whole genome shotgun (WGS) entry which is preliminary data.</text>
</comment>
<keyword evidence="2" id="KW-1185">Reference proteome</keyword>
<dbReference type="EMBL" id="JANTHZ010000003">
    <property type="protein sequence ID" value="MCS0495388.1"/>
    <property type="molecule type" value="Genomic_DNA"/>
</dbReference>
<dbReference type="AlphaFoldDB" id="A0A9X2PK00"/>
<dbReference type="Proteomes" id="UP001151088">
    <property type="component" value="Unassembled WGS sequence"/>
</dbReference>
<reference evidence="1" key="1">
    <citation type="submission" date="2022-08" db="EMBL/GenBank/DDBJ databases">
        <authorList>
            <person name="Li F."/>
        </authorList>
    </citation>
    <scope>NUCLEOTIDE SEQUENCE</scope>
    <source>
        <strain evidence="1">MQZ15Z-1</strain>
    </source>
</reference>
<protein>
    <submittedName>
        <fullName evidence="1">DUF1284 domain-containing protein</fullName>
    </submittedName>
</protein>
<dbReference type="Pfam" id="PF06935">
    <property type="entry name" value="DUF1284"/>
    <property type="match status" value="1"/>
</dbReference>
<name>A0A9X2PK00_9HYPH</name>